<dbReference type="PROSITE" id="PS51186">
    <property type="entry name" value="GNAT"/>
    <property type="match status" value="1"/>
</dbReference>
<sequence length="145" mass="16605">MTPVYRPAGLADLEVLTDFNAGLQRDQGSPQPRTETALRQRMADWLSRGEYQAVLAERDDQSLGYALYRLEAAAIFLRHLYVAPEARRQGLGRAFYHHLRDQLWPADWPVRLDVLATNQRGRAFWAALGFETYSLTLHQRPTAAH</sequence>
<dbReference type="AlphaFoldDB" id="A0AAJ2BIV6"/>
<dbReference type="InterPro" id="IPR016181">
    <property type="entry name" value="Acyl_CoA_acyltransferase"/>
</dbReference>
<dbReference type="PANTHER" id="PTHR43877:SF1">
    <property type="entry name" value="ACETYLTRANSFERASE"/>
    <property type="match status" value="1"/>
</dbReference>
<proteinExistence type="predicted"/>
<reference evidence="4" key="1">
    <citation type="submission" date="2023-08" db="EMBL/GenBank/DDBJ databases">
        <title>Functional and genomic diversity of the sorghum phyllosphere microbiome.</title>
        <authorList>
            <person name="Shade A."/>
        </authorList>
    </citation>
    <scope>NUCLEOTIDE SEQUENCE</scope>
    <source>
        <strain evidence="4">SORGH_AS_0201</strain>
    </source>
</reference>
<evidence type="ECO:0000259" key="3">
    <source>
        <dbReference type="PROSITE" id="PS51186"/>
    </source>
</evidence>
<dbReference type="EMBL" id="JAVJAF010000001">
    <property type="protein sequence ID" value="MDR6235083.1"/>
    <property type="molecule type" value="Genomic_DNA"/>
</dbReference>
<dbReference type="Gene3D" id="3.40.630.30">
    <property type="match status" value="1"/>
</dbReference>
<evidence type="ECO:0000313" key="5">
    <source>
        <dbReference type="Proteomes" id="UP001268036"/>
    </source>
</evidence>
<feature type="domain" description="N-acetyltransferase" evidence="3">
    <location>
        <begin position="3"/>
        <end position="145"/>
    </location>
</feature>
<name>A0AAJ2BIV6_9PSED</name>
<dbReference type="InterPro" id="IPR050832">
    <property type="entry name" value="Bact_Acetyltransf"/>
</dbReference>
<dbReference type="CDD" id="cd04301">
    <property type="entry name" value="NAT_SF"/>
    <property type="match status" value="1"/>
</dbReference>
<evidence type="ECO:0000256" key="2">
    <source>
        <dbReference type="ARBA" id="ARBA00023315"/>
    </source>
</evidence>
<accession>A0AAJ2BIV6</accession>
<evidence type="ECO:0000313" key="4">
    <source>
        <dbReference type="EMBL" id="MDR6235083.1"/>
    </source>
</evidence>
<dbReference type="SUPFAM" id="SSF55729">
    <property type="entry name" value="Acyl-CoA N-acyltransferases (Nat)"/>
    <property type="match status" value="1"/>
</dbReference>
<dbReference type="GO" id="GO:0016747">
    <property type="term" value="F:acyltransferase activity, transferring groups other than amino-acyl groups"/>
    <property type="evidence" value="ECO:0007669"/>
    <property type="project" value="InterPro"/>
</dbReference>
<keyword evidence="1" id="KW-0808">Transferase</keyword>
<dbReference type="RefSeq" id="WP_309759340.1">
    <property type="nucleotide sequence ID" value="NZ_JAVJAF010000001.1"/>
</dbReference>
<evidence type="ECO:0000256" key="1">
    <source>
        <dbReference type="ARBA" id="ARBA00022679"/>
    </source>
</evidence>
<organism evidence="4 5">
    <name type="scientific">Pseudomonas oryzihabitans</name>
    <dbReference type="NCBI Taxonomy" id="47885"/>
    <lineage>
        <taxon>Bacteria</taxon>
        <taxon>Pseudomonadati</taxon>
        <taxon>Pseudomonadota</taxon>
        <taxon>Gammaproteobacteria</taxon>
        <taxon>Pseudomonadales</taxon>
        <taxon>Pseudomonadaceae</taxon>
        <taxon>Pseudomonas</taxon>
    </lineage>
</organism>
<protein>
    <submittedName>
        <fullName evidence="4">GNAT superfamily N-acetyltransferase</fullName>
    </submittedName>
</protein>
<comment type="caution">
    <text evidence="4">The sequence shown here is derived from an EMBL/GenBank/DDBJ whole genome shotgun (WGS) entry which is preliminary data.</text>
</comment>
<dbReference type="Pfam" id="PF00583">
    <property type="entry name" value="Acetyltransf_1"/>
    <property type="match status" value="1"/>
</dbReference>
<keyword evidence="2" id="KW-0012">Acyltransferase</keyword>
<dbReference type="PANTHER" id="PTHR43877">
    <property type="entry name" value="AMINOALKYLPHOSPHONATE N-ACETYLTRANSFERASE-RELATED-RELATED"/>
    <property type="match status" value="1"/>
</dbReference>
<dbReference type="Proteomes" id="UP001268036">
    <property type="component" value="Unassembled WGS sequence"/>
</dbReference>
<dbReference type="InterPro" id="IPR000182">
    <property type="entry name" value="GNAT_dom"/>
</dbReference>
<gene>
    <name evidence="4" type="ORF">QE440_002824</name>
</gene>